<evidence type="ECO:0000256" key="6">
    <source>
        <dbReference type="ARBA" id="ARBA00023136"/>
    </source>
</evidence>
<keyword evidence="3 9" id="KW-0336">GPI-anchor</keyword>
<comment type="caution">
    <text evidence="12">The sequence shown here is derived from an EMBL/GenBank/DDBJ whole genome shotgun (WGS) entry which is preliminary data.</text>
</comment>
<dbReference type="GO" id="GO:0031505">
    <property type="term" value="P:fungal-type cell wall organization"/>
    <property type="evidence" value="ECO:0007669"/>
    <property type="project" value="TreeGrafter"/>
</dbReference>
<sequence length="462" mass="47943">MMQKISIAALTAALLASPVAAGTPVLKERATSTMSPITITGNAFYNGTDRFYIRGVDYQPGGGTGTTTDPISDATTCKRDVQYFSELGINTIRVYTVDNTANHDECMAALEAAGIYLVLDTDTPKYSLNRNEPQESYNSVYLQSVFATIDAFANYTNTMAFLSGNEVINDANNTDCAPYIKAVTRDMKQYIGDRGYRSIPVGYSAADVSSNQFLMAEYMNCGTSDARGDFYAINDYSWCDPSSMTTSGWDVLVQNYTGYGVPVFMSEFGCITNTRNFGEVAALYSTEMTGVFSGGLVYEYSEEGNGYGLVTISGSSVTTASGFNYLKSAYASVANPTGLGGATTSTGSSECPTSNADWAVSGSSLPAIPTSAAAYMSTGAGTGPGLDGSGSQDAGSSDNESPGTATAGSGEVTATGTSGSATSTSTSTSKSSASSLAPPPDMAAFSFLLITVVGFVGGIMAL</sequence>
<dbReference type="Gene3D" id="3.20.20.80">
    <property type="entry name" value="Glycosidases"/>
    <property type="match status" value="1"/>
</dbReference>
<dbReference type="OrthoDB" id="421038at2759"/>
<dbReference type="Pfam" id="PF03198">
    <property type="entry name" value="Glyco_hydro_72"/>
    <property type="match status" value="1"/>
</dbReference>
<dbReference type="InterPro" id="IPR004886">
    <property type="entry name" value="Glucanosyltransferase"/>
</dbReference>
<evidence type="ECO:0000256" key="11">
    <source>
        <dbReference type="SAM" id="Phobius"/>
    </source>
</evidence>
<feature type="signal peptide" evidence="9">
    <location>
        <begin position="1"/>
        <end position="21"/>
    </location>
</feature>
<comment type="similarity">
    <text evidence="2 9">Belongs to the glycosyl hydrolase 72 family.</text>
</comment>
<evidence type="ECO:0000256" key="4">
    <source>
        <dbReference type="ARBA" id="ARBA00022679"/>
    </source>
</evidence>
<evidence type="ECO:0000256" key="5">
    <source>
        <dbReference type="ARBA" id="ARBA00022729"/>
    </source>
</evidence>
<gene>
    <name evidence="12" type="ORF">BP5796_00221</name>
</gene>
<dbReference type="InterPro" id="IPR017853">
    <property type="entry name" value="GH"/>
</dbReference>
<proteinExistence type="inferred from homology"/>
<keyword evidence="5 9" id="KW-0732">Signal</keyword>
<keyword evidence="6 9" id="KW-0472">Membrane</keyword>
<dbReference type="EMBL" id="PDLN01000001">
    <property type="protein sequence ID" value="RDW94458.1"/>
    <property type="molecule type" value="Genomic_DNA"/>
</dbReference>
<evidence type="ECO:0000256" key="7">
    <source>
        <dbReference type="ARBA" id="ARBA00023180"/>
    </source>
</evidence>
<evidence type="ECO:0000256" key="9">
    <source>
        <dbReference type="RuleBase" id="RU361209"/>
    </source>
</evidence>
<dbReference type="AlphaFoldDB" id="A0A3D8T8X5"/>
<evidence type="ECO:0000256" key="10">
    <source>
        <dbReference type="SAM" id="MobiDB-lite"/>
    </source>
</evidence>
<dbReference type="Proteomes" id="UP000256328">
    <property type="component" value="Unassembled WGS sequence"/>
</dbReference>
<name>A0A3D8T8X5_9HELO</name>
<feature type="region of interest" description="Disordered" evidence="10">
    <location>
        <begin position="379"/>
        <end position="436"/>
    </location>
</feature>
<evidence type="ECO:0000256" key="3">
    <source>
        <dbReference type="ARBA" id="ARBA00022622"/>
    </source>
</evidence>
<organism evidence="12 13">
    <name type="scientific">Coleophoma crateriformis</name>
    <dbReference type="NCBI Taxonomy" id="565419"/>
    <lineage>
        <taxon>Eukaryota</taxon>
        <taxon>Fungi</taxon>
        <taxon>Dikarya</taxon>
        <taxon>Ascomycota</taxon>
        <taxon>Pezizomycotina</taxon>
        <taxon>Leotiomycetes</taxon>
        <taxon>Helotiales</taxon>
        <taxon>Dermateaceae</taxon>
        <taxon>Coleophoma</taxon>
    </lineage>
</organism>
<dbReference type="PANTHER" id="PTHR31468">
    <property type="entry name" value="1,3-BETA-GLUCANOSYLTRANSFERASE GAS1"/>
    <property type="match status" value="1"/>
</dbReference>
<dbReference type="GO" id="GO:0042124">
    <property type="term" value="F:1,3-beta-glucanosyltransferase activity"/>
    <property type="evidence" value="ECO:0007669"/>
    <property type="project" value="TreeGrafter"/>
</dbReference>
<feature type="chain" id="PRO_5017495594" description="1,3-beta-glucanosyltransferase" evidence="9">
    <location>
        <begin position="22"/>
        <end position="462"/>
    </location>
</feature>
<reference evidence="12 13" key="1">
    <citation type="journal article" date="2018" name="IMA Fungus">
        <title>IMA Genome-F 9: Draft genome sequence of Annulohypoxylon stygium, Aspergillus mulundensis, Berkeleyomyces basicola (syn. Thielaviopsis basicola), Ceratocystis smalleyi, two Cercospora beticola strains, Coleophoma cylindrospora, Fusarium fracticaudum, Phialophora cf. hyalina, and Morchella septimelata.</title>
        <authorList>
            <person name="Wingfield B.D."/>
            <person name="Bills G.F."/>
            <person name="Dong Y."/>
            <person name="Huang W."/>
            <person name="Nel W.J."/>
            <person name="Swalarsk-Parry B.S."/>
            <person name="Vaghefi N."/>
            <person name="Wilken P.M."/>
            <person name="An Z."/>
            <person name="de Beer Z.W."/>
            <person name="De Vos L."/>
            <person name="Chen L."/>
            <person name="Duong T.A."/>
            <person name="Gao Y."/>
            <person name="Hammerbacher A."/>
            <person name="Kikkert J.R."/>
            <person name="Li Y."/>
            <person name="Li H."/>
            <person name="Li K."/>
            <person name="Li Q."/>
            <person name="Liu X."/>
            <person name="Ma X."/>
            <person name="Naidoo K."/>
            <person name="Pethybridge S.J."/>
            <person name="Sun J."/>
            <person name="Steenkamp E.T."/>
            <person name="van der Nest M.A."/>
            <person name="van Wyk S."/>
            <person name="Wingfield M.J."/>
            <person name="Xiong C."/>
            <person name="Yue Q."/>
            <person name="Zhang X."/>
        </authorList>
    </citation>
    <scope>NUCLEOTIDE SEQUENCE [LARGE SCALE GENOMIC DNA]</scope>
    <source>
        <strain evidence="12 13">BP5796</strain>
    </source>
</reference>
<keyword evidence="11" id="KW-1133">Transmembrane helix</keyword>
<keyword evidence="7" id="KW-0325">Glycoprotein</keyword>
<comment type="function">
    <text evidence="9">Splits internally a 1,3-beta-glucan molecule and transfers the newly generated reducing end (the donor) to the non-reducing end of another 1,3-beta-glucan molecule (the acceptor) forming a 1,3-beta linkage, resulting in the elongation of 1,3-beta-glucan chains in the cell wall.</text>
</comment>
<dbReference type="GO" id="GO:0071970">
    <property type="term" value="P:fungal-type cell wall (1-&gt;3)-beta-D-glucan biosynthetic process"/>
    <property type="evidence" value="ECO:0007669"/>
    <property type="project" value="TreeGrafter"/>
</dbReference>
<comment type="subcellular location">
    <subcellularLocation>
        <location evidence="1 9">Cell membrane</location>
        <topology evidence="1 9">Lipid-anchor</topology>
        <topology evidence="1 9">GPI-anchor</topology>
    </subcellularLocation>
</comment>
<feature type="transmembrane region" description="Helical" evidence="11">
    <location>
        <begin position="442"/>
        <end position="461"/>
    </location>
</feature>
<dbReference type="GO" id="GO:0005886">
    <property type="term" value="C:plasma membrane"/>
    <property type="evidence" value="ECO:0007669"/>
    <property type="project" value="UniProtKB-SubCell"/>
</dbReference>
<keyword evidence="4 9" id="KW-0808">Transferase</keyword>
<keyword evidence="8 9" id="KW-0449">Lipoprotein</keyword>
<evidence type="ECO:0000313" key="12">
    <source>
        <dbReference type="EMBL" id="RDW94458.1"/>
    </source>
</evidence>
<evidence type="ECO:0000313" key="13">
    <source>
        <dbReference type="Proteomes" id="UP000256328"/>
    </source>
</evidence>
<accession>A0A3D8T8X5</accession>
<dbReference type="PANTHER" id="PTHR31468:SF5">
    <property type="entry name" value="1,3-BETA-GLUCANOSYLTRANSFERASE GAS5"/>
    <property type="match status" value="1"/>
</dbReference>
<evidence type="ECO:0000256" key="2">
    <source>
        <dbReference type="ARBA" id="ARBA00007528"/>
    </source>
</evidence>
<dbReference type="GO" id="GO:0098552">
    <property type="term" value="C:side of membrane"/>
    <property type="evidence" value="ECO:0007669"/>
    <property type="project" value="UniProtKB-KW"/>
</dbReference>
<protein>
    <recommendedName>
        <fullName evidence="9">1,3-beta-glucanosyltransferase</fullName>
        <ecNumber evidence="9">2.4.1.-</ecNumber>
    </recommendedName>
</protein>
<keyword evidence="13" id="KW-1185">Reference proteome</keyword>
<evidence type="ECO:0000256" key="8">
    <source>
        <dbReference type="ARBA" id="ARBA00023288"/>
    </source>
</evidence>
<dbReference type="SUPFAM" id="SSF51445">
    <property type="entry name" value="(Trans)glycosidases"/>
    <property type="match status" value="1"/>
</dbReference>
<feature type="compositionally biased region" description="Low complexity" evidence="10">
    <location>
        <begin position="389"/>
        <end position="435"/>
    </location>
</feature>
<dbReference type="FunFam" id="3.20.20.80:FF:000032">
    <property type="entry name" value="1,3-beta-glucanosyltransferase"/>
    <property type="match status" value="1"/>
</dbReference>
<keyword evidence="11" id="KW-0812">Transmembrane</keyword>
<dbReference type="EC" id="2.4.1.-" evidence="9"/>
<evidence type="ECO:0000256" key="1">
    <source>
        <dbReference type="ARBA" id="ARBA00004609"/>
    </source>
</evidence>